<dbReference type="InterPro" id="IPR039421">
    <property type="entry name" value="Type_1_exporter"/>
</dbReference>
<evidence type="ECO:0000256" key="3">
    <source>
        <dbReference type="ARBA" id="ARBA00022475"/>
    </source>
</evidence>
<evidence type="ECO:0000256" key="5">
    <source>
        <dbReference type="ARBA" id="ARBA00022741"/>
    </source>
</evidence>
<protein>
    <submittedName>
        <fullName evidence="12">ABC transporter ATP-binding protein</fullName>
    </submittedName>
</protein>
<keyword evidence="4 9" id="KW-0812">Transmembrane</keyword>
<dbReference type="InterPro" id="IPR003593">
    <property type="entry name" value="AAA+_ATPase"/>
</dbReference>
<dbReference type="FunFam" id="3.40.50.300:FF:000221">
    <property type="entry name" value="Multidrug ABC transporter ATP-binding protein"/>
    <property type="match status" value="1"/>
</dbReference>
<feature type="transmembrane region" description="Helical" evidence="9">
    <location>
        <begin position="167"/>
        <end position="187"/>
    </location>
</feature>
<name>A0A6B1DXH0_9CHLR</name>
<dbReference type="InterPro" id="IPR036640">
    <property type="entry name" value="ABC1_TM_sf"/>
</dbReference>
<feature type="transmembrane region" description="Helical" evidence="9">
    <location>
        <begin position="285"/>
        <end position="307"/>
    </location>
</feature>
<proteinExistence type="predicted"/>
<dbReference type="SUPFAM" id="SSF52540">
    <property type="entry name" value="P-loop containing nucleoside triphosphate hydrolases"/>
    <property type="match status" value="1"/>
</dbReference>
<dbReference type="PANTHER" id="PTHR24221:SF654">
    <property type="entry name" value="ATP-BINDING CASSETTE SUB-FAMILY B MEMBER 6"/>
    <property type="match status" value="1"/>
</dbReference>
<dbReference type="Gene3D" id="1.20.1560.10">
    <property type="entry name" value="ABC transporter type 1, transmembrane domain"/>
    <property type="match status" value="1"/>
</dbReference>
<dbReference type="GO" id="GO:0005524">
    <property type="term" value="F:ATP binding"/>
    <property type="evidence" value="ECO:0007669"/>
    <property type="project" value="UniProtKB-KW"/>
</dbReference>
<dbReference type="InterPro" id="IPR003439">
    <property type="entry name" value="ABC_transporter-like_ATP-bd"/>
</dbReference>
<dbReference type="Pfam" id="PF00005">
    <property type="entry name" value="ABC_tran"/>
    <property type="match status" value="1"/>
</dbReference>
<evidence type="ECO:0000256" key="7">
    <source>
        <dbReference type="ARBA" id="ARBA00022989"/>
    </source>
</evidence>
<keyword evidence="8 9" id="KW-0472">Membrane</keyword>
<dbReference type="EMBL" id="VXPY01000094">
    <property type="protein sequence ID" value="MYD91362.1"/>
    <property type="molecule type" value="Genomic_DNA"/>
</dbReference>
<keyword evidence="7 9" id="KW-1133">Transmembrane helix</keyword>
<comment type="subcellular location">
    <subcellularLocation>
        <location evidence="1">Cell membrane</location>
        <topology evidence="1">Multi-pass membrane protein</topology>
    </subcellularLocation>
</comment>
<dbReference type="PROSITE" id="PS00211">
    <property type="entry name" value="ABC_TRANSPORTER_1"/>
    <property type="match status" value="1"/>
</dbReference>
<dbReference type="GO" id="GO:0034040">
    <property type="term" value="F:ATPase-coupled lipid transmembrane transporter activity"/>
    <property type="evidence" value="ECO:0007669"/>
    <property type="project" value="TreeGrafter"/>
</dbReference>
<evidence type="ECO:0000313" key="12">
    <source>
        <dbReference type="EMBL" id="MYD91362.1"/>
    </source>
</evidence>
<dbReference type="PROSITE" id="PS50893">
    <property type="entry name" value="ABC_TRANSPORTER_2"/>
    <property type="match status" value="1"/>
</dbReference>
<evidence type="ECO:0000259" key="10">
    <source>
        <dbReference type="PROSITE" id="PS50893"/>
    </source>
</evidence>
<evidence type="ECO:0000259" key="11">
    <source>
        <dbReference type="PROSITE" id="PS50929"/>
    </source>
</evidence>
<gene>
    <name evidence="12" type="ORF">F4Y08_13670</name>
</gene>
<dbReference type="AlphaFoldDB" id="A0A6B1DXH0"/>
<evidence type="ECO:0000256" key="2">
    <source>
        <dbReference type="ARBA" id="ARBA00022448"/>
    </source>
</evidence>
<reference evidence="12" key="1">
    <citation type="submission" date="2019-09" db="EMBL/GenBank/DDBJ databases">
        <title>Characterisation of the sponge microbiome using genome-centric metagenomics.</title>
        <authorList>
            <person name="Engelberts J.P."/>
            <person name="Robbins S.J."/>
            <person name="De Goeij J.M."/>
            <person name="Aranda M."/>
            <person name="Bell S.C."/>
            <person name="Webster N.S."/>
        </authorList>
    </citation>
    <scope>NUCLEOTIDE SEQUENCE</scope>
    <source>
        <strain evidence="12">SB0662_bin_9</strain>
    </source>
</reference>
<dbReference type="PANTHER" id="PTHR24221">
    <property type="entry name" value="ATP-BINDING CASSETTE SUB-FAMILY B"/>
    <property type="match status" value="1"/>
</dbReference>
<dbReference type="SMART" id="SM00382">
    <property type="entry name" value="AAA"/>
    <property type="match status" value="1"/>
</dbReference>
<evidence type="ECO:0000256" key="4">
    <source>
        <dbReference type="ARBA" id="ARBA00022692"/>
    </source>
</evidence>
<dbReference type="InterPro" id="IPR027417">
    <property type="entry name" value="P-loop_NTPase"/>
</dbReference>
<dbReference type="Pfam" id="PF00664">
    <property type="entry name" value="ABC_membrane"/>
    <property type="match status" value="1"/>
</dbReference>
<dbReference type="GO" id="GO:0140359">
    <property type="term" value="F:ABC-type transporter activity"/>
    <property type="evidence" value="ECO:0007669"/>
    <property type="project" value="InterPro"/>
</dbReference>
<sequence length="605" mass="66378">MWRLLRALGPYRGQAAGALISLVLMTATVLGSPQIIRWVVDNLADALQGGAAGIVDFDWRVIRDGTILLSGLAVGRGVFNFLQNFLGEKASQSVAFDLRNQIYTKVHNLSFSYHDRAQTGQLMTRATNDVELVRQFMGQGLFLMITSSLMLAGTFAVLIYMNWRLAIVTGVIFPLNILLLVVFVRVIRPYFGNIQATLDKLNARLQENLSGIRVVKAFARADFEIERFAVENENYRLNLLKFINSVSKVFPATFLMSNIQLTLILGFGGSLVMRDALSIGDLTAFITYLIFLTMPLMTIGFLAGMMVRALVSAERIFEVLDTPSELTDSPNARVLGSVAGRVQFRDVYFRYAGQTTDVLKGVSFLASPGQTIAIMGKTGSGKSSIINLLPRFYDVSSGSVTIDGEDVRAVTLASLRSQIGIVLQEAILFSGTIASNIAYGRPEASQAEIEQAARAAAAHDFIAELPDGYESRVGERGVGLSGGQRQRVAIARALLMDPRILILDDSTSAVDAETEERILEALRLLMQDRTSFVIAQRISTVREADQVLVLEGGRIVDRGTHEELVAHSSIYADIIASQFNRDAAREQAVLRRQSSPTQVLQERVP</sequence>
<dbReference type="GO" id="GO:0005886">
    <property type="term" value="C:plasma membrane"/>
    <property type="evidence" value="ECO:0007669"/>
    <property type="project" value="UniProtKB-SubCell"/>
</dbReference>
<dbReference type="Gene3D" id="3.40.50.300">
    <property type="entry name" value="P-loop containing nucleotide triphosphate hydrolases"/>
    <property type="match status" value="1"/>
</dbReference>
<dbReference type="SUPFAM" id="SSF90123">
    <property type="entry name" value="ABC transporter transmembrane region"/>
    <property type="match status" value="1"/>
</dbReference>
<accession>A0A6B1DXH0</accession>
<dbReference type="PROSITE" id="PS50929">
    <property type="entry name" value="ABC_TM1F"/>
    <property type="match status" value="1"/>
</dbReference>
<feature type="transmembrane region" description="Helical" evidence="9">
    <location>
        <begin position="249"/>
        <end position="273"/>
    </location>
</feature>
<dbReference type="InterPro" id="IPR011527">
    <property type="entry name" value="ABC1_TM_dom"/>
</dbReference>
<keyword evidence="5" id="KW-0547">Nucleotide-binding</keyword>
<dbReference type="GO" id="GO:0016887">
    <property type="term" value="F:ATP hydrolysis activity"/>
    <property type="evidence" value="ECO:0007669"/>
    <property type="project" value="InterPro"/>
</dbReference>
<dbReference type="InterPro" id="IPR017871">
    <property type="entry name" value="ABC_transporter-like_CS"/>
</dbReference>
<keyword evidence="6 12" id="KW-0067">ATP-binding</keyword>
<dbReference type="CDD" id="cd18542">
    <property type="entry name" value="ABC_6TM_YknU_like"/>
    <property type="match status" value="1"/>
</dbReference>
<keyword evidence="2" id="KW-0813">Transport</keyword>
<evidence type="ECO:0000256" key="6">
    <source>
        <dbReference type="ARBA" id="ARBA00022840"/>
    </source>
</evidence>
<feature type="transmembrane region" description="Helical" evidence="9">
    <location>
        <begin position="141"/>
        <end position="161"/>
    </location>
</feature>
<evidence type="ECO:0000256" key="1">
    <source>
        <dbReference type="ARBA" id="ARBA00004651"/>
    </source>
</evidence>
<evidence type="ECO:0000256" key="9">
    <source>
        <dbReference type="SAM" id="Phobius"/>
    </source>
</evidence>
<comment type="caution">
    <text evidence="12">The sequence shown here is derived from an EMBL/GenBank/DDBJ whole genome shotgun (WGS) entry which is preliminary data.</text>
</comment>
<evidence type="ECO:0000256" key="8">
    <source>
        <dbReference type="ARBA" id="ARBA00023136"/>
    </source>
</evidence>
<keyword evidence="3" id="KW-1003">Cell membrane</keyword>
<feature type="domain" description="ABC transmembrane type-1" evidence="11">
    <location>
        <begin position="16"/>
        <end position="308"/>
    </location>
</feature>
<organism evidence="12">
    <name type="scientific">Caldilineaceae bacterium SB0662_bin_9</name>
    <dbReference type="NCBI Taxonomy" id="2605258"/>
    <lineage>
        <taxon>Bacteria</taxon>
        <taxon>Bacillati</taxon>
        <taxon>Chloroflexota</taxon>
        <taxon>Caldilineae</taxon>
        <taxon>Caldilineales</taxon>
        <taxon>Caldilineaceae</taxon>
    </lineage>
</organism>
<feature type="domain" description="ABC transporter" evidence="10">
    <location>
        <begin position="342"/>
        <end position="577"/>
    </location>
</feature>